<organism evidence="1">
    <name type="scientific">uncultured Caudovirales phage</name>
    <dbReference type="NCBI Taxonomy" id="2100421"/>
    <lineage>
        <taxon>Viruses</taxon>
        <taxon>Duplodnaviria</taxon>
        <taxon>Heunggongvirae</taxon>
        <taxon>Uroviricota</taxon>
        <taxon>Caudoviricetes</taxon>
        <taxon>Peduoviridae</taxon>
        <taxon>Maltschvirus</taxon>
        <taxon>Maltschvirus maltsch</taxon>
    </lineage>
</organism>
<name>A0A6J5P4N9_9CAUD</name>
<evidence type="ECO:0000313" key="1">
    <source>
        <dbReference type="EMBL" id="CAB4166002.1"/>
    </source>
</evidence>
<reference evidence="1" key="1">
    <citation type="submission" date="2020-04" db="EMBL/GenBank/DDBJ databases">
        <authorList>
            <person name="Chiriac C."/>
            <person name="Salcher M."/>
            <person name="Ghai R."/>
            <person name="Kavagutti S V."/>
        </authorList>
    </citation>
    <scope>NUCLEOTIDE SEQUENCE</scope>
</reference>
<gene>
    <name evidence="1" type="ORF">UFOVP844_5</name>
</gene>
<accession>A0A6J5P4N9</accession>
<dbReference type="EMBL" id="LR796795">
    <property type="protein sequence ID" value="CAB4166002.1"/>
    <property type="molecule type" value="Genomic_DNA"/>
</dbReference>
<protein>
    <submittedName>
        <fullName evidence="1">Uncharacterized protein</fullName>
    </submittedName>
</protein>
<sequence length="90" mass="11001">MEDEKETEFIHDIIEDEAWNKFLNEDIENRFVDVIFTMDDQSQQVFSCHMDTFKGRLDYLIDCVCTHNRQNFRKIEIVRIRKNRKAWGEI</sequence>
<proteinExistence type="predicted"/>